<evidence type="ECO:0000256" key="8">
    <source>
        <dbReference type="RuleBase" id="RU363032"/>
    </source>
</evidence>
<evidence type="ECO:0000313" key="10">
    <source>
        <dbReference type="EMBL" id="SHG74874.1"/>
    </source>
</evidence>
<dbReference type="PROSITE" id="PS51257">
    <property type="entry name" value="PROKAR_LIPOPROTEIN"/>
    <property type="match status" value="1"/>
</dbReference>
<evidence type="ECO:0000256" key="1">
    <source>
        <dbReference type="ARBA" id="ARBA00004429"/>
    </source>
</evidence>
<organism evidence="10 11">
    <name type="scientific">Bradyrhizobium erythrophlei</name>
    <dbReference type="NCBI Taxonomy" id="1437360"/>
    <lineage>
        <taxon>Bacteria</taxon>
        <taxon>Pseudomonadati</taxon>
        <taxon>Pseudomonadota</taxon>
        <taxon>Alphaproteobacteria</taxon>
        <taxon>Hyphomicrobiales</taxon>
        <taxon>Nitrobacteraceae</taxon>
        <taxon>Bradyrhizobium</taxon>
    </lineage>
</organism>
<evidence type="ECO:0000256" key="6">
    <source>
        <dbReference type="ARBA" id="ARBA00022989"/>
    </source>
</evidence>
<comment type="similarity">
    <text evidence="8">Belongs to the binding-protein-dependent transport system permease family.</text>
</comment>
<dbReference type="CDD" id="cd06261">
    <property type="entry name" value="TM_PBP2"/>
    <property type="match status" value="1"/>
</dbReference>
<feature type="transmembrane region" description="Helical" evidence="8">
    <location>
        <begin position="63"/>
        <end position="86"/>
    </location>
</feature>
<dbReference type="OrthoDB" id="9815533at2"/>
<sequence length="267" mass="29157">MATRPSFALPFYIGIACLVMIIPIVIVCVLAFSGDGYLRFPPQSFSLRWFATFFGDGRWRQSLWSSVFIALIACTSSTILGFLAAYALVRGEFKAKKFLLSFMLLPVIVPHVITAIAMYFLTARFGLVGNLVWIGLCHAVVTLPVVLLILLASLQSVNINLERAALGLGGNRLYVFRRIVIPLAFPGILSAALFAFLASFDELVISLFLAGVRAQTLPVRIWNSLHLDIEPVVAAVSAFLIAVTGAVLLLDGVIRGIRVRRSEGSDR</sequence>
<dbReference type="EMBL" id="LT670818">
    <property type="protein sequence ID" value="SHG74874.1"/>
    <property type="molecule type" value="Genomic_DNA"/>
</dbReference>
<feature type="transmembrane region" description="Helical" evidence="8">
    <location>
        <begin position="133"/>
        <end position="154"/>
    </location>
</feature>
<dbReference type="InterPro" id="IPR000515">
    <property type="entry name" value="MetI-like"/>
</dbReference>
<evidence type="ECO:0000256" key="3">
    <source>
        <dbReference type="ARBA" id="ARBA00022475"/>
    </source>
</evidence>
<dbReference type="Pfam" id="PF00528">
    <property type="entry name" value="BPD_transp_1"/>
    <property type="match status" value="1"/>
</dbReference>
<dbReference type="SUPFAM" id="SSF161098">
    <property type="entry name" value="MetI-like"/>
    <property type="match status" value="1"/>
</dbReference>
<dbReference type="Proteomes" id="UP000190675">
    <property type="component" value="Chromosome I"/>
</dbReference>
<dbReference type="PANTHER" id="PTHR43357">
    <property type="entry name" value="INNER MEMBRANE ABC TRANSPORTER PERMEASE PROTEIN YDCV"/>
    <property type="match status" value="1"/>
</dbReference>
<comment type="subcellular location">
    <subcellularLocation>
        <location evidence="1">Cell inner membrane</location>
        <topology evidence="1">Multi-pass membrane protein</topology>
    </subcellularLocation>
    <subcellularLocation>
        <location evidence="8">Cell membrane</location>
        <topology evidence="8">Multi-pass membrane protein</topology>
    </subcellularLocation>
</comment>
<evidence type="ECO:0000256" key="4">
    <source>
        <dbReference type="ARBA" id="ARBA00022519"/>
    </source>
</evidence>
<feature type="transmembrane region" description="Helical" evidence="8">
    <location>
        <begin position="175"/>
        <end position="198"/>
    </location>
</feature>
<dbReference type="PANTHER" id="PTHR43357:SF4">
    <property type="entry name" value="INNER MEMBRANE ABC TRANSPORTER PERMEASE PROTEIN YDCV"/>
    <property type="match status" value="1"/>
</dbReference>
<evidence type="ECO:0000256" key="7">
    <source>
        <dbReference type="ARBA" id="ARBA00023136"/>
    </source>
</evidence>
<proteinExistence type="inferred from homology"/>
<dbReference type="Gene3D" id="1.10.3720.10">
    <property type="entry name" value="MetI-like"/>
    <property type="match status" value="1"/>
</dbReference>
<keyword evidence="4" id="KW-0997">Cell inner membrane</keyword>
<keyword evidence="7 8" id="KW-0472">Membrane</keyword>
<feature type="transmembrane region" description="Helical" evidence="8">
    <location>
        <begin position="7"/>
        <end position="32"/>
    </location>
</feature>
<dbReference type="InterPro" id="IPR035906">
    <property type="entry name" value="MetI-like_sf"/>
</dbReference>
<keyword evidence="6 8" id="KW-1133">Transmembrane helix</keyword>
<reference evidence="10 11" key="1">
    <citation type="submission" date="2016-11" db="EMBL/GenBank/DDBJ databases">
        <authorList>
            <person name="Jaros S."/>
            <person name="Januszkiewicz K."/>
            <person name="Wedrychowicz H."/>
        </authorList>
    </citation>
    <scope>NUCLEOTIDE SEQUENCE [LARGE SCALE GENOMIC DNA]</scope>
    <source>
        <strain evidence="10 11">GAS242</strain>
    </source>
</reference>
<feature type="transmembrane region" description="Helical" evidence="8">
    <location>
        <begin position="232"/>
        <end position="254"/>
    </location>
</feature>
<name>A0A1M5MBY6_9BRAD</name>
<protein>
    <submittedName>
        <fullName evidence="10">Putative spermidine/putrescine transport system permease protein</fullName>
    </submittedName>
</protein>
<gene>
    <name evidence="10" type="ORF">SAMN05444169_3948</name>
</gene>
<keyword evidence="3" id="KW-1003">Cell membrane</keyword>
<keyword evidence="2 8" id="KW-0813">Transport</keyword>
<accession>A0A1M5MBY6</accession>
<dbReference type="RefSeq" id="WP_079567399.1">
    <property type="nucleotide sequence ID" value="NZ_LT670818.1"/>
</dbReference>
<dbReference type="GO" id="GO:0055085">
    <property type="term" value="P:transmembrane transport"/>
    <property type="evidence" value="ECO:0007669"/>
    <property type="project" value="InterPro"/>
</dbReference>
<feature type="transmembrane region" description="Helical" evidence="8">
    <location>
        <begin position="98"/>
        <end position="121"/>
    </location>
</feature>
<evidence type="ECO:0000313" key="11">
    <source>
        <dbReference type="Proteomes" id="UP000190675"/>
    </source>
</evidence>
<keyword evidence="5 8" id="KW-0812">Transmembrane</keyword>
<dbReference type="PROSITE" id="PS50928">
    <property type="entry name" value="ABC_TM1"/>
    <property type="match status" value="1"/>
</dbReference>
<evidence type="ECO:0000259" key="9">
    <source>
        <dbReference type="PROSITE" id="PS50928"/>
    </source>
</evidence>
<dbReference type="AlphaFoldDB" id="A0A1M5MBY6"/>
<dbReference type="GO" id="GO:0005886">
    <property type="term" value="C:plasma membrane"/>
    <property type="evidence" value="ECO:0007669"/>
    <property type="project" value="UniProtKB-SubCell"/>
</dbReference>
<evidence type="ECO:0000256" key="2">
    <source>
        <dbReference type="ARBA" id="ARBA00022448"/>
    </source>
</evidence>
<feature type="domain" description="ABC transmembrane type-1" evidence="9">
    <location>
        <begin position="63"/>
        <end position="251"/>
    </location>
</feature>
<evidence type="ECO:0000256" key="5">
    <source>
        <dbReference type="ARBA" id="ARBA00022692"/>
    </source>
</evidence>